<keyword evidence="4" id="KW-0067">ATP-binding</keyword>
<dbReference type="EMBL" id="JACJII010000001">
    <property type="protein sequence ID" value="MBA9007209.1"/>
    <property type="molecule type" value="Genomic_DNA"/>
</dbReference>
<feature type="transmembrane region" description="Helical" evidence="5">
    <location>
        <begin position="303"/>
        <end position="327"/>
    </location>
</feature>
<proteinExistence type="predicted"/>
<name>A0A7W3N445_9ACTN</name>
<dbReference type="Gene3D" id="1.10.510.10">
    <property type="entry name" value="Transferase(Phosphotransferase) domain 1"/>
    <property type="match status" value="1"/>
</dbReference>
<organism evidence="7 8">
    <name type="scientific">Thermomonospora cellulosilytica</name>
    <dbReference type="NCBI Taxonomy" id="1411118"/>
    <lineage>
        <taxon>Bacteria</taxon>
        <taxon>Bacillati</taxon>
        <taxon>Actinomycetota</taxon>
        <taxon>Actinomycetes</taxon>
        <taxon>Streptosporangiales</taxon>
        <taxon>Thermomonosporaceae</taxon>
        <taxon>Thermomonospora</taxon>
    </lineage>
</organism>
<keyword evidence="1" id="KW-0808">Transferase</keyword>
<evidence type="ECO:0000256" key="2">
    <source>
        <dbReference type="ARBA" id="ARBA00022741"/>
    </source>
</evidence>
<dbReference type="InterPro" id="IPR000719">
    <property type="entry name" value="Prot_kinase_dom"/>
</dbReference>
<dbReference type="GO" id="GO:0005524">
    <property type="term" value="F:ATP binding"/>
    <property type="evidence" value="ECO:0007669"/>
    <property type="project" value="UniProtKB-KW"/>
</dbReference>
<dbReference type="PROSITE" id="PS00108">
    <property type="entry name" value="PROTEIN_KINASE_ST"/>
    <property type="match status" value="1"/>
</dbReference>
<sequence>MSVVMPLRPGDPQAVGAWEIAGRLGEGGQSVVYLGRGADGRRVAVKVLRGLDPAARLRMEREVAAARRVAPFCTVPILDVRLDATPPYVVSEYVDGPSLQRAVETGGPLRGAALDRLAVATATALAAIHRAGVVHRDFKPHNVLLGPDGPRVIDFGIAREVDLASSLTQGPIGTPAYMAPEQIEGDQVTAAADMFAWGAVMVFAATGHPAFARDGVQALFHQILSGEPDLSGMAEPLRSIAAACLAKDPARRPTAEQVVSRLTGHGAAGTETAAGAQPPAPPPWTPHPHFKPTVLPQPRPRRAWPVLLAMLALVMVPVLALGGLVGARLLEDAGGPRNDPPYVTTLPDMCTIYDDGNGREVLRAMGAALGRRIPQGEDDGYGRWELCAFGTERFPPKNTFQIQLNLYNTRNPEQGVTDARNAIRGGTDFGCTGPAATGDAAVGGEDSCAGVTEEGWVIVVARRGNVLALASCSASTVSDADRRALRRAAVLALDRTF</sequence>
<dbReference type="CDD" id="cd14014">
    <property type="entry name" value="STKc_PknB_like"/>
    <property type="match status" value="1"/>
</dbReference>
<gene>
    <name evidence="7" type="ORF">HNR21_006091</name>
</gene>
<dbReference type="PANTHER" id="PTHR43289">
    <property type="entry name" value="MITOGEN-ACTIVATED PROTEIN KINASE KINASE KINASE 20-RELATED"/>
    <property type="match status" value="1"/>
</dbReference>
<evidence type="ECO:0000313" key="8">
    <source>
        <dbReference type="Proteomes" id="UP000539313"/>
    </source>
</evidence>
<dbReference type="InterPro" id="IPR008271">
    <property type="entry name" value="Ser/Thr_kinase_AS"/>
</dbReference>
<dbReference type="Proteomes" id="UP000539313">
    <property type="component" value="Unassembled WGS sequence"/>
</dbReference>
<accession>A0A7W3N445</accession>
<feature type="domain" description="Protein kinase" evidence="6">
    <location>
        <begin position="18"/>
        <end position="268"/>
    </location>
</feature>
<dbReference type="InterPro" id="IPR011009">
    <property type="entry name" value="Kinase-like_dom_sf"/>
</dbReference>
<evidence type="ECO:0000256" key="3">
    <source>
        <dbReference type="ARBA" id="ARBA00022777"/>
    </source>
</evidence>
<keyword evidence="5" id="KW-0812">Transmembrane</keyword>
<dbReference type="RefSeq" id="WP_182707845.1">
    <property type="nucleotide sequence ID" value="NZ_JACJII010000001.1"/>
</dbReference>
<evidence type="ECO:0000256" key="1">
    <source>
        <dbReference type="ARBA" id="ARBA00022679"/>
    </source>
</evidence>
<dbReference type="PROSITE" id="PS50011">
    <property type="entry name" value="PROTEIN_KINASE_DOM"/>
    <property type="match status" value="1"/>
</dbReference>
<dbReference type="SUPFAM" id="SSF56112">
    <property type="entry name" value="Protein kinase-like (PK-like)"/>
    <property type="match status" value="1"/>
</dbReference>
<keyword evidence="5" id="KW-1133">Transmembrane helix</keyword>
<keyword evidence="2" id="KW-0547">Nucleotide-binding</keyword>
<evidence type="ECO:0000256" key="4">
    <source>
        <dbReference type="ARBA" id="ARBA00022840"/>
    </source>
</evidence>
<evidence type="ECO:0000259" key="6">
    <source>
        <dbReference type="PROSITE" id="PS50011"/>
    </source>
</evidence>
<dbReference type="PANTHER" id="PTHR43289:SF34">
    <property type="entry name" value="SERINE_THREONINE-PROTEIN KINASE YBDM-RELATED"/>
    <property type="match status" value="1"/>
</dbReference>
<dbReference type="GO" id="GO:0004674">
    <property type="term" value="F:protein serine/threonine kinase activity"/>
    <property type="evidence" value="ECO:0007669"/>
    <property type="project" value="TreeGrafter"/>
</dbReference>
<keyword evidence="3 7" id="KW-0418">Kinase</keyword>
<protein>
    <submittedName>
        <fullName evidence="7">Putative Ser/Thr protein kinase</fullName>
    </submittedName>
</protein>
<evidence type="ECO:0000256" key="5">
    <source>
        <dbReference type="SAM" id="Phobius"/>
    </source>
</evidence>
<evidence type="ECO:0000313" key="7">
    <source>
        <dbReference type="EMBL" id="MBA9007209.1"/>
    </source>
</evidence>
<reference evidence="7 8" key="1">
    <citation type="submission" date="2020-08" db="EMBL/GenBank/DDBJ databases">
        <title>Sequencing the genomes of 1000 actinobacteria strains.</title>
        <authorList>
            <person name="Klenk H.-P."/>
        </authorList>
    </citation>
    <scope>NUCLEOTIDE SEQUENCE [LARGE SCALE GENOMIC DNA]</scope>
    <source>
        <strain evidence="7 8">DSM 45823</strain>
    </source>
</reference>
<keyword evidence="8" id="KW-1185">Reference proteome</keyword>
<dbReference type="AlphaFoldDB" id="A0A7W3N445"/>
<dbReference type="Gene3D" id="3.30.200.20">
    <property type="entry name" value="Phosphorylase Kinase, domain 1"/>
    <property type="match status" value="1"/>
</dbReference>
<keyword evidence="5" id="KW-0472">Membrane</keyword>
<dbReference type="Pfam" id="PF00069">
    <property type="entry name" value="Pkinase"/>
    <property type="match status" value="1"/>
</dbReference>
<comment type="caution">
    <text evidence="7">The sequence shown here is derived from an EMBL/GenBank/DDBJ whole genome shotgun (WGS) entry which is preliminary data.</text>
</comment>